<comment type="caution">
    <text evidence="5">The sequence shown here is derived from an EMBL/GenBank/DDBJ whole genome shotgun (WGS) entry which is preliminary data.</text>
</comment>
<dbReference type="InterPro" id="IPR036388">
    <property type="entry name" value="WH-like_DNA-bd_sf"/>
</dbReference>
<evidence type="ECO:0000313" key="6">
    <source>
        <dbReference type="Proteomes" id="UP001597221"/>
    </source>
</evidence>
<accession>A0ABW4HTH7</accession>
<evidence type="ECO:0000256" key="2">
    <source>
        <dbReference type="ARBA" id="ARBA00023125"/>
    </source>
</evidence>
<dbReference type="PANTHER" id="PTHR38465:SF1">
    <property type="entry name" value="HTH-TYPE TRANSCRIPTIONAL REGULATOR MJ1563-RELATED"/>
    <property type="match status" value="1"/>
</dbReference>
<reference evidence="6" key="1">
    <citation type="journal article" date="2019" name="Int. J. Syst. Evol. Microbiol.">
        <title>The Global Catalogue of Microorganisms (GCM) 10K type strain sequencing project: providing services to taxonomists for standard genome sequencing and annotation.</title>
        <authorList>
            <consortium name="The Broad Institute Genomics Platform"/>
            <consortium name="The Broad Institute Genome Sequencing Center for Infectious Disease"/>
            <person name="Wu L."/>
            <person name="Ma J."/>
        </authorList>
    </citation>
    <scope>NUCLEOTIDE SEQUENCE [LARGE SCALE GENOMIC DNA]</scope>
    <source>
        <strain evidence="6">CGMCC 1.12376</strain>
    </source>
</reference>
<keyword evidence="1 4" id="KW-0805">Transcription regulation</keyword>
<evidence type="ECO:0000256" key="3">
    <source>
        <dbReference type="ARBA" id="ARBA00023163"/>
    </source>
</evidence>
<sequence length="185" mass="21482">MESSKDKAAREKIEFAKDQVIGTIAETMDLYGVTPAAGRLYATMYFEDKMNLDEMLEEVGMTKASMSTSVRKLQNIGFVKRLFTRGSRKHTYTAEKNFFNTFMSFYCQQWEREASMNLDAVHIAEKELAKIINDPSIAEEIKAEAEEYYEMLNESKVYYHWLRKLAASIRTGEIFEFLPKENDES</sequence>
<name>A0ABW4HTH7_9BACI</name>
<dbReference type="InterPro" id="IPR026282">
    <property type="entry name" value="MJ1563"/>
</dbReference>
<dbReference type="InterPro" id="IPR036390">
    <property type="entry name" value="WH_DNA-bd_sf"/>
</dbReference>
<dbReference type="Gene3D" id="1.10.10.10">
    <property type="entry name" value="Winged helix-like DNA-binding domain superfamily/Winged helix DNA-binding domain"/>
    <property type="match status" value="1"/>
</dbReference>
<keyword evidence="6" id="KW-1185">Reference proteome</keyword>
<dbReference type="EMBL" id="JBHUDE010000136">
    <property type="protein sequence ID" value="MFD1608846.1"/>
    <property type="molecule type" value="Genomic_DNA"/>
</dbReference>
<dbReference type="NCBIfam" id="NF047500">
    <property type="entry name" value="choline_R_CudC"/>
    <property type="match status" value="1"/>
</dbReference>
<dbReference type="PIRSF" id="PIRSF006707">
    <property type="entry name" value="MJ1563"/>
    <property type="match status" value="1"/>
</dbReference>
<organism evidence="5 6">
    <name type="scientific">Oceanobacillus luteolus</name>
    <dbReference type="NCBI Taxonomy" id="1274358"/>
    <lineage>
        <taxon>Bacteria</taxon>
        <taxon>Bacillati</taxon>
        <taxon>Bacillota</taxon>
        <taxon>Bacilli</taxon>
        <taxon>Bacillales</taxon>
        <taxon>Bacillaceae</taxon>
        <taxon>Oceanobacillus</taxon>
    </lineage>
</organism>
<dbReference type="Proteomes" id="UP001597221">
    <property type="component" value="Unassembled WGS sequence"/>
</dbReference>
<dbReference type="SUPFAM" id="SSF46785">
    <property type="entry name" value="Winged helix' DNA-binding domain"/>
    <property type="match status" value="1"/>
</dbReference>
<evidence type="ECO:0000256" key="4">
    <source>
        <dbReference type="PIRNR" id="PIRNR006707"/>
    </source>
</evidence>
<gene>
    <name evidence="5" type="primary">cudC</name>
    <name evidence="5" type="synonym">betI</name>
    <name evidence="5" type="ORF">ACFSBH_14565</name>
</gene>
<proteinExistence type="inferred from homology"/>
<keyword evidence="2 4" id="KW-0238">DNA-binding</keyword>
<evidence type="ECO:0000313" key="5">
    <source>
        <dbReference type="EMBL" id="MFD1608846.1"/>
    </source>
</evidence>
<dbReference type="RefSeq" id="WP_251517181.1">
    <property type="nucleotide sequence ID" value="NZ_JAMBON010000051.1"/>
</dbReference>
<evidence type="ECO:0000256" key="1">
    <source>
        <dbReference type="ARBA" id="ARBA00023015"/>
    </source>
</evidence>
<comment type="similarity">
    <text evidence="4">Belongs to the GbsR family.</text>
</comment>
<dbReference type="PANTHER" id="PTHR38465">
    <property type="entry name" value="HTH-TYPE TRANSCRIPTIONAL REGULATOR MJ1563-RELATED"/>
    <property type="match status" value="1"/>
</dbReference>
<dbReference type="InterPro" id="IPR052362">
    <property type="entry name" value="HTH-GbsR_regulator"/>
</dbReference>
<keyword evidence="3 4" id="KW-0804">Transcription</keyword>
<protein>
    <recommendedName>
        <fullName evidence="4">HTH-type transcriptional regulator</fullName>
    </recommendedName>
</protein>